<proteinExistence type="predicted"/>
<protein>
    <submittedName>
        <fullName evidence="1">Uncharacterized protein</fullName>
    </submittedName>
</protein>
<dbReference type="PANTHER" id="PTHR12725">
    <property type="entry name" value="HALOACID DEHALOGENASE-LIKE HYDROLASE"/>
    <property type="match status" value="1"/>
</dbReference>
<dbReference type="PANTHER" id="PTHR12725:SF82">
    <property type="entry name" value="HALOACID DEHALOGENASE-LIKE HYDROLASE (HAD) SUPERFAMILY PROTEIN"/>
    <property type="match status" value="1"/>
</dbReference>
<sequence length="82" mass="9659">MFDKGAFAVMRNFLLVFQAIGYNFDYDDFHSKEFTDFLWFNSFVHGRLPYETLKPDPVISQLLLSLPVRKVVSFWGMDVETL</sequence>
<reference evidence="1 2" key="1">
    <citation type="submission" date="2020-08" db="EMBL/GenBank/DDBJ databases">
        <title>Plant Genome Project.</title>
        <authorList>
            <person name="Zhang R.-G."/>
        </authorList>
    </citation>
    <scope>NUCLEOTIDE SEQUENCE [LARGE SCALE GENOMIC DNA]</scope>
    <source>
        <tissue evidence="1">Rhizome</tissue>
    </source>
</reference>
<dbReference type="Proteomes" id="UP000734854">
    <property type="component" value="Unassembled WGS sequence"/>
</dbReference>
<keyword evidence="2" id="KW-1185">Reference proteome</keyword>
<evidence type="ECO:0000313" key="2">
    <source>
        <dbReference type="Proteomes" id="UP000734854"/>
    </source>
</evidence>
<evidence type="ECO:0000313" key="1">
    <source>
        <dbReference type="EMBL" id="KAG6487483.1"/>
    </source>
</evidence>
<comment type="caution">
    <text evidence="1">The sequence shown here is derived from an EMBL/GenBank/DDBJ whole genome shotgun (WGS) entry which is preliminary data.</text>
</comment>
<dbReference type="EMBL" id="JACMSC010000015">
    <property type="protein sequence ID" value="KAG6487483.1"/>
    <property type="molecule type" value="Genomic_DNA"/>
</dbReference>
<gene>
    <name evidence="1" type="ORF">ZIOFF_056069</name>
</gene>
<accession>A0A8J5FN36</accession>
<name>A0A8J5FN36_ZINOF</name>
<dbReference type="AlphaFoldDB" id="A0A8J5FN36"/>
<organism evidence="1 2">
    <name type="scientific">Zingiber officinale</name>
    <name type="common">Ginger</name>
    <name type="synonym">Amomum zingiber</name>
    <dbReference type="NCBI Taxonomy" id="94328"/>
    <lineage>
        <taxon>Eukaryota</taxon>
        <taxon>Viridiplantae</taxon>
        <taxon>Streptophyta</taxon>
        <taxon>Embryophyta</taxon>
        <taxon>Tracheophyta</taxon>
        <taxon>Spermatophyta</taxon>
        <taxon>Magnoliopsida</taxon>
        <taxon>Liliopsida</taxon>
        <taxon>Zingiberales</taxon>
        <taxon>Zingiberaceae</taxon>
        <taxon>Zingiber</taxon>
    </lineage>
</organism>